<dbReference type="Gene3D" id="3.30.450.20">
    <property type="entry name" value="PAS domain"/>
    <property type="match status" value="5"/>
</dbReference>
<evidence type="ECO:0000313" key="11">
    <source>
        <dbReference type="EMBL" id="TWT35327.1"/>
    </source>
</evidence>
<feature type="domain" description="PAC" evidence="10">
    <location>
        <begin position="1004"/>
        <end position="1059"/>
    </location>
</feature>
<evidence type="ECO:0000259" key="9">
    <source>
        <dbReference type="PROSITE" id="PS50112"/>
    </source>
</evidence>
<accession>A0A5C5VBH8</accession>
<evidence type="ECO:0000256" key="1">
    <source>
        <dbReference type="ARBA" id="ARBA00000085"/>
    </source>
</evidence>
<evidence type="ECO:0000256" key="5">
    <source>
        <dbReference type="ARBA" id="ARBA00022777"/>
    </source>
</evidence>
<keyword evidence="12" id="KW-1185">Reference proteome</keyword>
<dbReference type="Proteomes" id="UP000316714">
    <property type="component" value="Unassembled WGS sequence"/>
</dbReference>
<dbReference type="SUPFAM" id="SSF52172">
    <property type="entry name" value="CheY-like"/>
    <property type="match status" value="1"/>
</dbReference>
<proteinExistence type="predicted"/>
<feature type="domain" description="PAS" evidence="9">
    <location>
        <begin position="671"/>
        <end position="743"/>
    </location>
</feature>
<sequence>MGEERKATVCPTALQQEVADRFGLLPNFFQLGPDTPEITGNLWGFAKFGYLDNPLPSSFKERLFVYLSQFCDVRYCISRHVGFLVGLGRPAGDRDCPPETIEEVVRLIRRPLPRGRELDPYLEFFRSCEAPLDTFPDAESFAEEALFACCSHVFLQNEDAARSLEVLRYACGETNLQYLLVFLTFVRTAHFWTKVHPELQHERDISELLNVQEALAKCVLDDSTKSDGETAQVLVRELIELRKEREQAELLRVTLSCIGDAVVVTDEKGRVTSLNPVAEQLTGWSGHDAHGKPVQEIFRIVNEQTREEEANPAVTALREGCVVALANHTVLLARDGRELPIDDSASPIRNTDGTVVGCVLVFRDATQRRDSELRIRHSEERYRALGTATSQIVWTTNPDGHTIEDSPSWRAYTGQTFEQWKGLGWLNAIHPEDRERTAEVWSRAVRDKSIYTIEYRVLRHDGKFRWMSVRGVPVLGEDGNVREWIGANTDITVLKRAESEAAERTRLVAVRADVSTSLVLREETSTALQSCCEALVEHLGVAFARIWTMDQPEGDLVLKASAGQYTHLDGPHSRVQYGALKIGRIAATQQPHLTNDVPNDPNVSDAEWAAEQGMVSFAGYPLLAEGRVRGVIAMFGREAFSDVVFSGLVPLAEQVAQFLQRKEADAALRESELRYRMVGQAANDAIWDWDLATNKVTWNEGVQVRFGYSEMQVGEDATWWTEHIHPDDRQRVVDSIHAVIGGSNDLWLEEYRFQRADGGFASLLDRGRVLRDEQGKPIRMVGSMLDLTEKLEIERELQEARSRLDSTLSAAEVGTWEFDPINDVVRADLNLARMFGISVDDSNGQSLSAFLGSIHPDDRQRVITAVEESLEGGDTYETEYRLAVGDSGVRWVIARGRVERDAAGQAVRMPGVVVDITDRKQFEEALLDSEERLHLALEAAELGTWNIDPSSVQLTTDERFRIIFQGQDQPISYEEAVAALHPDDRQRVIDAIAAATSPTDPTTYAEEYRVIHPNGEIRWVYAKGRASFEDGERGRRVTSFDGTLMDVTEQRRMREELQEIAAKLAEADRRKDVFLATLAHELRNPLAPIRTGLELLRLSKDDPDASEATRQVMERQTLQLIALVDDLLDVSRITRGNLNLRRARVRLDEVVRSAVEASTPLIEEASHRLTVTLPNTPTWLDVDPNRMAQVFSNLLTNAARYTPPGGSINLTCTIGDGEVIGSVKDSGVGIPADLQQQVFEMFDQGGRSVENGHAGLGIGLTLVKTLVEMHDGTVEVESEGAGAGSEFRIRLPLPADYAAAENERDCEADIEELPTDFGFRVLVVDDNRGAAHLLSVLCQKFGNDVRKASDGLQAVEEAAHFRPQVVLMDMHMPVLDGCEAARRIRTEPWGKTITLVAVTGNGQEVDRQRSKAAGFDKHLVKPIGAADLQQLFLSI</sequence>
<dbReference type="Gene3D" id="1.10.287.130">
    <property type="match status" value="1"/>
</dbReference>
<evidence type="ECO:0000259" key="10">
    <source>
        <dbReference type="PROSITE" id="PS50113"/>
    </source>
</evidence>
<dbReference type="Gene3D" id="2.10.70.100">
    <property type="match status" value="2"/>
</dbReference>
<keyword evidence="3 6" id="KW-0597">Phosphoprotein</keyword>
<dbReference type="NCBIfam" id="TIGR00229">
    <property type="entry name" value="sensory_box"/>
    <property type="match status" value="4"/>
</dbReference>
<dbReference type="PROSITE" id="PS50112">
    <property type="entry name" value="PAS"/>
    <property type="match status" value="4"/>
</dbReference>
<dbReference type="PROSITE" id="PS50109">
    <property type="entry name" value="HIS_KIN"/>
    <property type="match status" value="1"/>
</dbReference>
<dbReference type="GO" id="GO:0000155">
    <property type="term" value="F:phosphorelay sensor kinase activity"/>
    <property type="evidence" value="ECO:0007669"/>
    <property type="project" value="InterPro"/>
</dbReference>
<dbReference type="InterPro" id="IPR000014">
    <property type="entry name" value="PAS"/>
</dbReference>
<dbReference type="InterPro" id="IPR003594">
    <property type="entry name" value="HATPase_dom"/>
</dbReference>
<feature type="modified residue" description="4-aspartylphosphate" evidence="6">
    <location>
        <position position="1369"/>
    </location>
</feature>
<dbReference type="PANTHER" id="PTHR43304">
    <property type="entry name" value="PHYTOCHROME-LIKE PROTEIN CPH1"/>
    <property type="match status" value="1"/>
</dbReference>
<dbReference type="Pfam" id="PF00512">
    <property type="entry name" value="HisKA"/>
    <property type="match status" value="1"/>
</dbReference>
<evidence type="ECO:0000259" key="7">
    <source>
        <dbReference type="PROSITE" id="PS50109"/>
    </source>
</evidence>
<dbReference type="InterPro" id="IPR029032">
    <property type="entry name" value="AhpD-like"/>
</dbReference>
<dbReference type="InterPro" id="IPR013655">
    <property type="entry name" value="PAS_fold_3"/>
</dbReference>
<gene>
    <name evidence="11" type="primary">luxQ_1</name>
    <name evidence="11" type="ORF">KOR34_02170</name>
</gene>
<feature type="domain" description="Histidine kinase" evidence="7">
    <location>
        <begin position="1077"/>
        <end position="1295"/>
    </location>
</feature>
<dbReference type="InterPro" id="IPR001610">
    <property type="entry name" value="PAC"/>
</dbReference>
<dbReference type="SMART" id="SM00448">
    <property type="entry name" value="REC"/>
    <property type="match status" value="1"/>
</dbReference>
<dbReference type="CDD" id="cd00075">
    <property type="entry name" value="HATPase"/>
    <property type="match status" value="1"/>
</dbReference>
<feature type="domain" description="Response regulatory" evidence="8">
    <location>
        <begin position="1320"/>
        <end position="1435"/>
    </location>
</feature>
<reference evidence="11 12" key="1">
    <citation type="submission" date="2019-02" db="EMBL/GenBank/DDBJ databases">
        <title>Deep-cultivation of Planctomycetes and their phenomic and genomic characterization uncovers novel biology.</title>
        <authorList>
            <person name="Wiegand S."/>
            <person name="Jogler M."/>
            <person name="Boedeker C."/>
            <person name="Pinto D."/>
            <person name="Vollmers J."/>
            <person name="Rivas-Marin E."/>
            <person name="Kohn T."/>
            <person name="Peeters S.H."/>
            <person name="Heuer A."/>
            <person name="Rast P."/>
            <person name="Oberbeckmann S."/>
            <person name="Bunk B."/>
            <person name="Jeske O."/>
            <person name="Meyerdierks A."/>
            <person name="Storesund J.E."/>
            <person name="Kallscheuer N."/>
            <person name="Luecker S."/>
            <person name="Lage O.M."/>
            <person name="Pohl T."/>
            <person name="Merkel B.J."/>
            <person name="Hornburger P."/>
            <person name="Mueller R.-W."/>
            <person name="Bruemmer F."/>
            <person name="Labrenz M."/>
            <person name="Spormann A.M."/>
            <person name="Op Den Camp H."/>
            <person name="Overmann J."/>
            <person name="Amann R."/>
            <person name="Jetten M.S.M."/>
            <person name="Mascher T."/>
            <person name="Medema M.H."/>
            <person name="Devos D.P."/>
            <person name="Kaster A.-K."/>
            <person name="Ovreas L."/>
            <person name="Rohde M."/>
            <person name="Galperin M.Y."/>
            <person name="Jogler C."/>
        </authorList>
    </citation>
    <scope>NUCLEOTIDE SEQUENCE [LARGE SCALE GENOMIC DNA]</scope>
    <source>
        <strain evidence="11 12">KOR34</strain>
    </source>
</reference>
<dbReference type="Pfam" id="PF02518">
    <property type="entry name" value="HATPase_c"/>
    <property type="match status" value="1"/>
</dbReference>
<dbReference type="SUPFAM" id="SSF55874">
    <property type="entry name" value="ATPase domain of HSP90 chaperone/DNA topoisomerase II/histidine kinase"/>
    <property type="match status" value="1"/>
</dbReference>
<feature type="domain" description="PAS" evidence="9">
    <location>
        <begin position="800"/>
        <end position="873"/>
    </location>
</feature>
<feature type="domain" description="PAC" evidence="10">
    <location>
        <begin position="325"/>
        <end position="377"/>
    </location>
</feature>
<dbReference type="OrthoDB" id="3272385at2"/>
<dbReference type="PROSITE" id="PS50113">
    <property type="entry name" value="PAC"/>
    <property type="match status" value="5"/>
</dbReference>
<feature type="domain" description="PAS" evidence="9">
    <location>
        <begin position="247"/>
        <end position="320"/>
    </location>
</feature>
<dbReference type="FunFam" id="3.30.450.20:FF:000099">
    <property type="entry name" value="Sensory box sensor histidine kinase"/>
    <property type="match status" value="1"/>
</dbReference>
<dbReference type="PANTHER" id="PTHR43304:SF1">
    <property type="entry name" value="PAC DOMAIN-CONTAINING PROTEIN"/>
    <property type="match status" value="1"/>
</dbReference>
<dbReference type="InterPro" id="IPR036097">
    <property type="entry name" value="HisK_dim/P_sf"/>
</dbReference>
<dbReference type="SUPFAM" id="SSF55781">
    <property type="entry name" value="GAF domain-like"/>
    <property type="match status" value="1"/>
</dbReference>
<dbReference type="CDD" id="cd00130">
    <property type="entry name" value="PAS"/>
    <property type="match status" value="4"/>
</dbReference>
<dbReference type="SMART" id="SM00388">
    <property type="entry name" value="HisKA"/>
    <property type="match status" value="1"/>
</dbReference>
<dbReference type="InterPro" id="IPR011006">
    <property type="entry name" value="CheY-like_superfamily"/>
</dbReference>
<dbReference type="SMART" id="SM00091">
    <property type="entry name" value="PAS"/>
    <property type="match status" value="5"/>
</dbReference>
<dbReference type="Pfam" id="PF00072">
    <property type="entry name" value="Response_reg"/>
    <property type="match status" value="1"/>
</dbReference>
<dbReference type="InterPro" id="IPR004358">
    <property type="entry name" value="Sig_transdc_His_kin-like_C"/>
</dbReference>
<dbReference type="CDD" id="cd17580">
    <property type="entry name" value="REC_2_DhkD-like"/>
    <property type="match status" value="1"/>
</dbReference>
<dbReference type="InterPro" id="IPR005467">
    <property type="entry name" value="His_kinase_dom"/>
</dbReference>
<dbReference type="Gene3D" id="3.30.450.40">
    <property type="match status" value="1"/>
</dbReference>
<evidence type="ECO:0000313" key="12">
    <source>
        <dbReference type="Proteomes" id="UP000316714"/>
    </source>
</evidence>
<name>A0A5C5VBH8_9BACT</name>
<organism evidence="11 12">
    <name type="scientific">Posidoniimonas corsicana</name>
    <dbReference type="NCBI Taxonomy" id="1938618"/>
    <lineage>
        <taxon>Bacteria</taxon>
        <taxon>Pseudomonadati</taxon>
        <taxon>Planctomycetota</taxon>
        <taxon>Planctomycetia</taxon>
        <taxon>Pirellulales</taxon>
        <taxon>Lacipirellulaceae</taxon>
        <taxon>Posidoniimonas</taxon>
    </lineage>
</organism>
<dbReference type="SMART" id="SM00387">
    <property type="entry name" value="HATPase_c"/>
    <property type="match status" value="1"/>
</dbReference>
<evidence type="ECO:0000256" key="2">
    <source>
        <dbReference type="ARBA" id="ARBA00012438"/>
    </source>
</evidence>
<feature type="domain" description="PAC" evidence="10">
    <location>
        <begin position="747"/>
        <end position="799"/>
    </location>
</feature>
<dbReference type="InterPro" id="IPR013656">
    <property type="entry name" value="PAS_4"/>
</dbReference>
<dbReference type="Pfam" id="PF13185">
    <property type="entry name" value="GAF_2"/>
    <property type="match status" value="1"/>
</dbReference>
<dbReference type="SMART" id="SM00086">
    <property type="entry name" value="PAC"/>
    <property type="match status" value="5"/>
</dbReference>
<evidence type="ECO:0000256" key="4">
    <source>
        <dbReference type="ARBA" id="ARBA00022679"/>
    </source>
</evidence>
<dbReference type="Gene3D" id="3.30.565.10">
    <property type="entry name" value="Histidine kinase-like ATPase, C-terminal domain"/>
    <property type="match status" value="1"/>
</dbReference>
<dbReference type="InterPro" id="IPR003661">
    <property type="entry name" value="HisK_dim/P_dom"/>
</dbReference>
<dbReference type="PRINTS" id="PR00344">
    <property type="entry name" value="BCTRLSENSOR"/>
</dbReference>
<feature type="domain" description="PAC" evidence="10">
    <location>
        <begin position="876"/>
        <end position="928"/>
    </location>
</feature>
<dbReference type="EMBL" id="SIHJ01000001">
    <property type="protein sequence ID" value="TWT35327.1"/>
    <property type="molecule type" value="Genomic_DNA"/>
</dbReference>
<dbReference type="InterPro" id="IPR000700">
    <property type="entry name" value="PAS-assoc_C"/>
</dbReference>
<dbReference type="SUPFAM" id="SSF55785">
    <property type="entry name" value="PYP-like sensor domain (PAS domain)"/>
    <property type="match status" value="5"/>
</dbReference>
<dbReference type="SMART" id="SM00065">
    <property type="entry name" value="GAF"/>
    <property type="match status" value="1"/>
</dbReference>
<comment type="catalytic activity">
    <reaction evidence="1">
        <text>ATP + protein L-histidine = ADP + protein N-phospho-L-histidine.</text>
        <dbReference type="EC" id="2.7.13.3"/>
    </reaction>
</comment>
<dbReference type="Gene3D" id="3.40.50.2300">
    <property type="match status" value="1"/>
</dbReference>
<comment type="caution">
    <text evidence="11">The sequence shown here is derived from an EMBL/GenBank/DDBJ whole genome shotgun (WGS) entry which is preliminary data.</text>
</comment>
<feature type="domain" description="PAS" evidence="9">
    <location>
        <begin position="378"/>
        <end position="448"/>
    </location>
</feature>
<dbReference type="RefSeq" id="WP_146561413.1">
    <property type="nucleotide sequence ID" value="NZ_SIHJ01000001.1"/>
</dbReference>
<keyword evidence="5 11" id="KW-0418">Kinase</keyword>
<feature type="domain" description="PAC" evidence="10">
    <location>
        <begin position="451"/>
        <end position="503"/>
    </location>
</feature>
<evidence type="ECO:0000256" key="6">
    <source>
        <dbReference type="PROSITE-ProRule" id="PRU00169"/>
    </source>
</evidence>
<dbReference type="CDD" id="cd00082">
    <property type="entry name" value="HisKA"/>
    <property type="match status" value="1"/>
</dbReference>
<dbReference type="InterPro" id="IPR029016">
    <property type="entry name" value="GAF-like_dom_sf"/>
</dbReference>
<dbReference type="SUPFAM" id="SSF69118">
    <property type="entry name" value="AhpD-like"/>
    <property type="match status" value="1"/>
</dbReference>
<dbReference type="InterPro" id="IPR003018">
    <property type="entry name" value="GAF"/>
</dbReference>
<evidence type="ECO:0000259" key="8">
    <source>
        <dbReference type="PROSITE" id="PS50110"/>
    </source>
</evidence>
<dbReference type="FunFam" id="3.30.565.10:FF:000006">
    <property type="entry name" value="Sensor histidine kinase WalK"/>
    <property type="match status" value="1"/>
</dbReference>
<dbReference type="InterPro" id="IPR052162">
    <property type="entry name" value="Sensor_kinase/Photoreceptor"/>
</dbReference>
<protein>
    <recommendedName>
        <fullName evidence="2">histidine kinase</fullName>
        <ecNumber evidence="2">2.7.13.3</ecNumber>
    </recommendedName>
</protein>
<dbReference type="InterPro" id="IPR036890">
    <property type="entry name" value="HATPase_C_sf"/>
</dbReference>
<keyword evidence="4 11" id="KW-0808">Transferase</keyword>
<dbReference type="Pfam" id="PF08448">
    <property type="entry name" value="PAS_4"/>
    <property type="match status" value="1"/>
</dbReference>
<dbReference type="EC" id="2.7.13.3" evidence="2"/>
<evidence type="ECO:0000256" key="3">
    <source>
        <dbReference type="ARBA" id="ARBA00022553"/>
    </source>
</evidence>
<dbReference type="PROSITE" id="PS50110">
    <property type="entry name" value="RESPONSE_REGULATORY"/>
    <property type="match status" value="1"/>
</dbReference>
<dbReference type="InterPro" id="IPR001789">
    <property type="entry name" value="Sig_transdc_resp-reg_receiver"/>
</dbReference>
<dbReference type="Pfam" id="PF08447">
    <property type="entry name" value="PAS_3"/>
    <property type="match status" value="4"/>
</dbReference>
<dbReference type="InterPro" id="IPR035965">
    <property type="entry name" value="PAS-like_dom_sf"/>
</dbReference>
<dbReference type="SUPFAM" id="SSF47384">
    <property type="entry name" value="Homodimeric domain of signal transducing histidine kinase"/>
    <property type="match status" value="1"/>
</dbReference>